<proteinExistence type="predicted"/>
<gene>
    <name evidence="2" type="ORF">WCN91_13790</name>
</gene>
<dbReference type="EMBL" id="JBCGCU010000019">
    <property type="protein sequence ID" value="MEM0516474.1"/>
    <property type="molecule type" value="Genomic_DNA"/>
</dbReference>
<feature type="chain" id="PRO_5047142656" evidence="1">
    <location>
        <begin position="24"/>
        <end position="192"/>
    </location>
</feature>
<dbReference type="RefSeq" id="WP_342679961.1">
    <property type="nucleotide sequence ID" value="NZ_JBCGCU010000019.1"/>
</dbReference>
<feature type="signal peptide" evidence="1">
    <location>
        <begin position="1"/>
        <end position="23"/>
    </location>
</feature>
<reference evidence="2 3" key="1">
    <citation type="submission" date="2024-03" db="EMBL/GenBank/DDBJ databases">
        <title>Pseudoalteromonas qingdaonensis sp. nov., isolated from the intestines of marine benthic organisms.</title>
        <authorList>
            <person name="Lin X."/>
            <person name="Fang S."/>
            <person name="Hu X."/>
        </authorList>
    </citation>
    <scope>NUCLEOTIDE SEQUENCE [LARGE SCALE GENOMIC DNA]</scope>
    <source>
        <strain evidence="2 3">YIC-827</strain>
    </source>
</reference>
<evidence type="ECO:0000313" key="3">
    <source>
        <dbReference type="Proteomes" id="UP001447008"/>
    </source>
</evidence>
<name>A0ABU9MZ26_9GAMM</name>
<evidence type="ECO:0000256" key="1">
    <source>
        <dbReference type="SAM" id="SignalP"/>
    </source>
</evidence>
<sequence length="192" mass="20256">MKKMLFALTLAASAALSSAQAWALELSTTDVEKFLKAAPAVTDWADYQGGIDAGALLGAQQVQEGDTGSTNNAMVSSAITMLNDNAMYQEFATMLSAYGFTPEQLISVGSEISSAYIVNMKGNLSAENQQRVDQVMGGLQSLSGGKSSDSNSLLGALGKANEASKEEISDNNLSIVSEYMPQLQQLFSAYVQ</sequence>
<dbReference type="Proteomes" id="UP001447008">
    <property type="component" value="Unassembled WGS sequence"/>
</dbReference>
<keyword evidence="1" id="KW-0732">Signal</keyword>
<protein>
    <submittedName>
        <fullName evidence="2">Short-chain dehydrogenase</fullName>
    </submittedName>
</protein>
<comment type="caution">
    <text evidence="2">The sequence shown here is derived from an EMBL/GenBank/DDBJ whole genome shotgun (WGS) entry which is preliminary data.</text>
</comment>
<accession>A0ABU9MZ26</accession>
<organism evidence="2 3">
    <name type="scientific">Pseudoalteromonas qingdaonensis</name>
    <dbReference type="NCBI Taxonomy" id="3131913"/>
    <lineage>
        <taxon>Bacteria</taxon>
        <taxon>Pseudomonadati</taxon>
        <taxon>Pseudomonadota</taxon>
        <taxon>Gammaproteobacteria</taxon>
        <taxon>Alteromonadales</taxon>
        <taxon>Pseudoalteromonadaceae</taxon>
        <taxon>Pseudoalteromonas</taxon>
    </lineage>
</organism>
<keyword evidence="3" id="KW-1185">Reference proteome</keyword>
<evidence type="ECO:0000313" key="2">
    <source>
        <dbReference type="EMBL" id="MEM0516474.1"/>
    </source>
</evidence>